<dbReference type="EMBL" id="CAJVQB010107496">
    <property type="protein sequence ID" value="CAG8851717.1"/>
    <property type="molecule type" value="Genomic_DNA"/>
</dbReference>
<feature type="non-terminal residue" evidence="1">
    <location>
        <position position="60"/>
    </location>
</feature>
<keyword evidence="2" id="KW-1185">Reference proteome</keyword>
<name>A0ABN7XCE4_GIGMA</name>
<comment type="caution">
    <text evidence="1">The sequence shown here is derived from an EMBL/GenBank/DDBJ whole genome shotgun (WGS) entry which is preliminary data.</text>
</comment>
<sequence>SKYYKHYQRCRFGKSKENTLVDENSSKEPQVNTILQEILNRLELIENRQTGHTSLAANNL</sequence>
<accession>A0ABN7XCE4</accession>
<gene>
    <name evidence="1" type="ORF">GMARGA_LOCUS40879</name>
</gene>
<feature type="non-terminal residue" evidence="1">
    <location>
        <position position="1"/>
    </location>
</feature>
<dbReference type="Proteomes" id="UP000789901">
    <property type="component" value="Unassembled WGS sequence"/>
</dbReference>
<organism evidence="1 2">
    <name type="scientific">Gigaspora margarita</name>
    <dbReference type="NCBI Taxonomy" id="4874"/>
    <lineage>
        <taxon>Eukaryota</taxon>
        <taxon>Fungi</taxon>
        <taxon>Fungi incertae sedis</taxon>
        <taxon>Mucoromycota</taxon>
        <taxon>Glomeromycotina</taxon>
        <taxon>Glomeromycetes</taxon>
        <taxon>Diversisporales</taxon>
        <taxon>Gigasporaceae</taxon>
        <taxon>Gigaspora</taxon>
    </lineage>
</organism>
<proteinExistence type="predicted"/>
<protein>
    <submittedName>
        <fullName evidence="1">45850_t:CDS:1</fullName>
    </submittedName>
</protein>
<evidence type="ECO:0000313" key="1">
    <source>
        <dbReference type="EMBL" id="CAG8851717.1"/>
    </source>
</evidence>
<reference evidence="1 2" key="1">
    <citation type="submission" date="2021-06" db="EMBL/GenBank/DDBJ databases">
        <authorList>
            <person name="Kallberg Y."/>
            <person name="Tangrot J."/>
            <person name="Rosling A."/>
        </authorList>
    </citation>
    <scope>NUCLEOTIDE SEQUENCE [LARGE SCALE GENOMIC DNA]</scope>
    <source>
        <strain evidence="1 2">120-4 pot B 10/14</strain>
    </source>
</reference>
<evidence type="ECO:0000313" key="2">
    <source>
        <dbReference type="Proteomes" id="UP000789901"/>
    </source>
</evidence>